<organism evidence="1 2">
    <name type="scientific">Bambusicola thoracicus</name>
    <name type="common">Chinese bamboo-partridge</name>
    <name type="synonym">Perdix thoracica</name>
    <dbReference type="NCBI Taxonomy" id="9083"/>
    <lineage>
        <taxon>Eukaryota</taxon>
        <taxon>Metazoa</taxon>
        <taxon>Chordata</taxon>
        <taxon>Craniata</taxon>
        <taxon>Vertebrata</taxon>
        <taxon>Euteleostomi</taxon>
        <taxon>Archelosauria</taxon>
        <taxon>Archosauria</taxon>
        <taxon>Dinosauria</taxon>
        <taxon>Saurischia</taxon>
        <taxon>Theropoda</taxon>
        <taxon>Coelurosauria</taxon>
        <taxon>Aves</taxon>
        <taxon>Neognathae</taxon>
        <taxon>Galloanserae</taxon>
        <taxon>Galliformes</taxon>
        <taxon>Phasianidae</taxon>
        <taxon>Perdicinae</taxon>
        <taxon>Bambusicola</taxon>
    </lineage>
</organism>
<dbReference type="AlphaFoldDB" id="A0A2P4SSY6"/>
<proteinExistence type="predicted"/>
<comment type="caution">
    <text evidence="1">The sequence shown here is derived from an EMBL/GenBank/DDBJ whole genome shotgun (WGS) entry which is preliminary data.</text>
</comment>
<evidence type="ECO:0000313" key="2">
    <source>
        <dbReference type="Proteomes" id="UP000237246"/>
    </source>
</evidence>
<name>A0A2P4SSY6_BAMTH</name>
<gene>
    <name evidence="1" type="ORF">CIB84_009020</name>
</gene>
<keyword evidence="2" id="KW-1185">Reference proteome</keyword>
<evidence type="ECO:0000313" key="1">
    <source>
        <dbReference type="EMBL" id="POI27230.1"/>
    </source>
</evidence>
<reference evidence="1 2" key="1">
    <citation type="submission" date="2018-01" db="EMBL/GenBank/DDBJ databases">
        <title>Comparison of the Chinese Bamboo Partridge and Red Junglefowl genome sequences highlights the importance of demography in genome evolution.</title>
        <authorList>
            <person name="Tiley G.P."/>
            <person name="Kimball R.T."/>
            <person name="Braun E.L."/>
            <person name="Burleigh J.G."/>
        </authorList>
    </citation>
    <scope>NUCLEOTIDE SEQUENCE [LARGE SCALE GENOMIC DNA]</scope>
    <source>
        <strain evidence="1">RTK389</strain>
        <tissue evidence="1">Blood</tissue>
    </source>
</reference>
<dbReference type="EMBL" id="PPHD01024798">
    <property type="protein sequence ID" value="POI27230.1"/>
    <property type="molecule type" value="Genomic_DNA"/>
</dbReference>
<sequence>MASGAANVVGPKICVEDNV</sequence>
<accession>A0A2P4SSY6</accession>
<dbReference type="Proteomes" id="UP000237246">
    <property type="component" value="Unassembled WGS sequence"/>
</dbReference>
<protein>
    <submittedName>
        <fullName evidence="1">Uncharacterized protein</fullName>
    </submittedName>
</protein>